<dbReference type="Proteomes" id="UP001362999">
    <property type="component" value="Unassembled WGS sequence"/>
</dbReference>
<reference evidence="1 2" key="1">
    <citation type="journal article" date="2024" name="J Genomics">
        <title>Draft genome sequencing and assembly of Favolaschia claudopus CIRM-BRFM 2984 isolated from oak limbs.</title>
        <authorList>
            <person name="Navarro D."/>
            <person name="Drula E."/>
            <person name="Chaduli D."/>
            <person name="Cazenave R."/>
            <person name="Ahrendt S."/>
            <person name="Wang J."/>
            <person name="Lipzen A."/>
            <person name="Daum C."/>
            <person name="Barry K."/>
            <person name="Grigoriev I.V."/>
            <person name="Favel A."/>
            <person name="Rosso M.N."/>
            <person name="Martin F."/>
        </authorList>
    </citation>
    <scope>NUCLEOTIDE SEQUENCE [LARGE SCALE GENOMIC DNA]</scope>
    <source>
        <strain evidence="1 2">CIRM-BRFM 2984</strain>
    </source>
</reference>
<proteinExistence type="predicted"/>
<protein>
    <recommendedName>
        <fullName evidence="3">Thioesterase domain-containing protein</fullName>
    </recommendedName>
</protein>
<dbReference type="EMBL" id="JAWWNJ010000011">
    <property type="protein sequence ID" value="KAK7045020.1"/>
    <property type="molecule type" value="Genomic_DNA"/>
</dbReference>
<evidence type="ECO:0000313" key="1">
    <source>
        <dbReference type="EMBL" id="KAK7045020.1"/>
    </source>
</evidence>
<accession>A0AAW0D2U4</accession>
<sequence>MADPSAYNARIAHILRTPLPTAQVTSIQGNAPYKVKESAVKWLNIFHAPPRCFAGPLTRRTTVTEVSLDPNPLVENGRVLTMVCETDVAEEMLDGRRKASNAFIITIMDECVSSAVTTLDFAEGGAGISGVSLTLDTVFHGSAERGARLRFVNKTLSAANGAQSCSCQVWDLTNQQLVATATFVGMQSSLLTALARL</sequence>
<evidence type="ECO:0008006" key="3">
    <source>
        <dbReference type="Google" id="ProtNLM"/>
    </source>
</evidence>
<gene>
    <name evidence="1" type="ORF">R3P38DRAFT_2882143</name>
</gene>
<dbReference type="CDD" id="cd03440">
    <property type="entry name" value="hot_dog"/>
    <property type="match status" value="1"/>
</dbReference>
<comment type="caution">
    <text evidence="1">The sequence shown here is derived from an EMBL/GenBank/DDBJ whole genome shotgun (WGS) entry which is preliminary data.</text>
</comment>
<organism evidence="1 2">
    <name type="scientific">Favolaschia claudopus</name>
    <dbReference type="NCBI Taxonomy" id="2862362"/>
    <lineage>
        <taxon>Eukaryota</taxon>
        <taxon>Fungi</taxon>
        <taxon>Dikarya</taxon>
        <taxon>Basidiomycota</taxon>
        <taxon>Agaricomycotina</taxon>
        <taxon>Agaricomycetes</taxon>
        <taxon>Agaricomycetidae</taxon>
        <taxon>Agaricales</taxon>
        <taxon>Marasmiineae</taxon>
        <taxon>Mycenaceae</taxon>
        <taxon>Favolaschia</taxon>
    </lineage>
</organism>
<dbReference type="Gene3D" id="3.10.129.10">
    <property type="entry name" value="Hotdog Thioesterase"/>
    <property type="match status" value="1"/>
</dbReference>
<dbReference type="AlphaFoldDB" id="A0AAW0D2U4"/>
<dbReference type="InterPro" id="IPR029069">
    <property type="entry name" value="HotDog_dom_sf"/>
</dbReference>
<evidence type="ECO:0000313" key="2">
    <source>
        <dbReference type="Proteomes" id="UP001362999"/>
    </source>
</evidence>
<keyword evidence="2" id="KW-1185">Reference proteome</keyword>
<name>A0AAW0D2U4_9AGAR</name>
<dbReference type="SUPFAM" id="SSF54637">
    <property type="entry name" value="Thioesterase/thiol ester dehydrase-isomerase"/>
    <property type="match status" value="1"/>
</dbReference>